<gene>
    <name evidence="2" type="ORF">LTR84_010119</name>
</gene>
<dbReference type="GeneID" id="89978277"/>
<organism evidence="2 3">
    <name type="scientific">Exophiala bonariae</name>
    <dbReference type="NCBI Taxonomy" id="1690606"/>
    <lineage>
        <taxon>Eukaryota</taxon>
        <taxon>Fungi</taxon>
        <taxon>Dikarya</taxon>
        <taxon>Ascomycota</taxon>
        <taxon>Pezizomycotina</taxon>
        <taxon>Eurotiomycetes</taxon>
        <taxon>Chaetothyriomycetidae</taxon>
        <taxon>Chaetothyriales</taxon>
        <taxon>Herpotrichiellaceae</taxon>
        <taxon>Exophiala</taxon>
    </lineage>
</organism>
<accession>A0AAV9NLB0</accession>
<evidence type="ECO:0000313" key="3">
    <source>
        <dbReference type="Proteomes" id="UP001358417"/>
    </source>
</evidence>
<evidence type="ECO:0000256" key="1">
    <source>
        <dbReference type="SAM" id="MobiDB-lite"/>
    </source>
</evidence>
<sequence length="465" mass="52282">MATSLFRSTLGFVSNIFSSIGISEHSTTASTVNVNSGSQQRKRKAADDSEDEEDYIPSSKRRRLYKGRPDFIPYSNQDDSARFTPSVFPRQSATALAKAELDRAMMPPPATPTQDFDQSGETYQIRDDDAISFTTTAMNKRRVEDMDEEQMEAARRHAAAIQLPADSGTWSEAEQELFFRLAKRGFQPLLPQSWMLDFDTLPLSIFADEELLEPPLIQNMRDNQFRAAHALRRLLEAGHDVRDRTHVSPGVRREKILERIVKRYLHWALTDVGLRPKSLTNYLPTHVIVTHRKGRSTFQTLEEMANKLHTLAEKHRKRATKIYPTIESEEPQVMFSGELDTAQEVPECPTLFGLVFISSMLAIMTLSPFTGEIKITGNSKSQSIPPSISNDYLRTIVDLDFSQKDQDVWNSLGVAIVAMSIRNEALKVNASDMTNDAWDGASILTSRYGDDDMESLIGAGADPDL</sequence>
<dbReference type="Proteomes" id="UP001358417">
    <property type="component" value="Unassembled WGS sequence"/>
</dbReference>
<feature type="region of interest" description="Disordered" evidence="1">
    <location>
        <begin position="31"/>
        <end position="57"/>
    </location>
</feature>
<protein>
    <submittedName>
        <fullName evidence="2">Uncharacterized protein</fullName>
    </submittedName>
</protein>
<dbReference type="RefSeq" id="XP_064710055.1">
    <property type="nucleotide sequence ID" value="XM_064853656.1"/>
</dbReference>
<proteinExistence type="predicted"/>
<reference evidence="2 3" key="1">
    <citation type="submission" date="2023-08" db="EMBL/GenBank/DDBJ databases">
        <title>Black Yeasts Isolated from many extreme environments.</title>
        <authorList>
            <person name="Coleine C."/>
            <person name="Stajich J.E."/>
            <person name="Selbmann L."/>
        </authorList>
    </citation>
    <scope>NUCLEOTIDE SEQUENCE [LARGE SCALE GENOMIC DNA]</scope>
    <source>
        <strain evidence="2 3">CCFEE 5792</strain>
    </source>
</reference>
<evidence type="ECO:0000313" key="2">
    <source>
        <dbReference type="EMBL" id="KAK5060234.1"/>
    </source>
</evidence>
<name>A0AAV9NLB0_9EURO</name>
<dbReference type="EMBL" id="JAVRRD010000004">
    <property type="protein sequence ID" value="KAK5060234.1"/>
    <property type="molecule type" value="Genomic_DNA"/>
</dbReference>
<keyword evidence="3" id="KW-1185">Reference proteome</keyword>
<comment type="caution">
    <text evidence="2">The sequence shown here is derived from an EMBL/GenBank/DDBJ whole genome shotgun (WGS) entry which is preliminary data.</text>
</comment>
<dbReference type="AlphaFoldDB" id="A0AAV9NLB0"/>